<evidence type="ECO:0000313" key="4">
    <source>
        <dbReference type="Proteomes" id="UP000321204"/>
    </source>
</evidence>
<dbReference type="PROSITE" id="PS50005">
    <property type="entry name" value="TPR"/>
    <property type="match status" value="2"/>
</dbReference>
<dbReference type="KEGG" id="fgg:FSB75_15400"/>
<dbReference type="Gene3D" id="1.25.40.10">
    <property type="entry name" value="Tetratricopeptide repeat domain"/>
    <property type="match status" value="1"/>
</dbReference>
<reference evidence="3 4" key="1">
    <citation type="journal article" date="2015" name="Int. J. Syst. Evol. Microbiol.">
        <title>Flavisolibacter ginsenosidimutans sp. nov., with ginsenoside-converting activity isolated from soil used for cultivating ginseng.</title>
        <authorList>
            <person name="Zhao Y."/>
            <person name="Liu Q."/>
            <person name="Kang M.S."/>
            <person name="Jin F."/>
            <person name="Yu H."/>
            <person name="Im W.T."/>
        </authorList>
    </citation>
    <scope>NUCLEOTIDE SEQUENCE [LARGE SCALE GENOMIC DNA]</scope>
    <source>
        <strain evidence="3 4">Gsoil 636</strain>
    </source>
</reference>
<organism evidence="3 4">
    <name type="scientific">Flavisolibacter ginsenosidimutans</name>
    <dbReference type="NCBI Taxonomy" id="661481"/>
    <lineage>
        <taxon>Bacteria</taxon>
        <taxon>Pseudomonadati</taxon>
        <taxon>Bacteroidota</taxon>
        <taxon>Chitinophagia</taxon>
        <taxon>Chitinophagales</taxon>
        <taxon>Chitinophagaceae</taxon>
        <taxon>Flavisolibacter</taxon>
    </lineage>
</organism>
<feature type="repeat" description="TPR" evidence="1">
    <location>
        <begin position="86"/>
        <end position="119"/>
    </location>
</feature>
<sequence>MKHLLLSFALFGSVTLFAQSAHETAYSFMKTGDHDNAILVLNKALQNSPNDEQLLQDITLAYYYKKDFTHARDYAKKLVDLDNVDVASYQIAGTVYRALEEAKEADKLYKKALKKYPNSGVLYSEYGELLWSKNDDAAIDQWEKGIQADPSYAGNYYHASSYYFFTKDKVWSLIYGEIFVNMEYLTERAREIKEQLLKAYKEKIFLTSNSDEGKPTSPFAQAVYETYAKQNSLTGKGVTVETLTMIRTRFILDWYAKYASKFPFRLFDYQQQLLRSGMFEAYNQWLFGPIENLAAFEQWTRTNADAYKKFTAFQRGRVFKMPGGQFYGVTKKST</sequence>
<feature type="signal peptide" evidence="2">
    <location>
        <begin position="1"/>
        <end position="18"/>
    </location>
</feature>
<keyword evidence="2" id="KW-0732">Signal</keyword>
<keyword evidence="1" id="KW-0802">TPR repeat</keyword>
<dbReference type="Proteomes" id="UP000321204">
    <property type="component" value="Chromosome"/>
</dbReference>
<gene>
    <name evidence="3" type="ORF">FSB75_15400</name>
</gene>
<dbReference type="SMART" id="SM00028">
    <property type="entry name" value="TPR"/>
    <property type="match status" value="3"/>
</dbReference>
<dbReference type="AlphaFoldDB" id="A0A5B8UKM3"/>
<dbReference type="InterPro" id="IPR019734">
    <property type="entry name" value="TPR_rpt"/>
</dbReference>
<dbReference type="OrthoDB" id="793001at2"/>
<proteinExistence type="predicted"/>
<dbReference type="Pfam" id="PF13181">
    <property type="entry name" value="TPR_8"/>
    <property type="match status" value="1"/>
</dbReference>
<dbReference type="RefSeq" id="WP_146789317.1">
    <property type="nucleotide sequence ID" value="NZ_BAABIO010000003.1"/>
</dbReference>
<evidence type="ECO:0000313" key="3">
    <source>
        <dbReference type="EMBL" id="QEC57224.1"/>
    </source>
</evidence>
<accession>A0A5B8UKM3</accession>
<feature type="repeat" description="TPR" evidence="1">
    <location>
        <begin position="18"/>
        <end position="51"/>
    </location>
</feature>
<feature type="chain" id="PRO_5022967989" evidence="2">
    <location>
        <begin position="19"/>
        <end position="334"/>
    </location>
</feature>
<evidence type="ECO:0000256" key="1">
    <source>
        <dbReference type="PROSITE-ProRule" id="PRU00339"/>
    </source>
</evidence>
<evidence type="ECO:0000256" key="2">
    <source>
        <dbReference type="SAM" id="SignalP"/>
    </source>
</evidence>
<dbReference type="Pfam" id="PF13174">
    <property type="entry name" value="TPR_6"/>
    <property type="match status" value="1"/>
</dbReference>
<name>A0A5B8UKM3_9BACT</name>
<keyword evidence="4" id="KW-1185">Reference proteome</keyword>
<protein>
    <submittedName>
        <fullName evidence="3">Tetratricopeptide repeat protein</fullName>
    </submittedName>
</protein>
<dbReference type="SUPFAM" id="SSF48452">
    <property type="entry name" value="TPR-like"/>
    <property type="match status" value="1"/>
</dbReference>
<dbReference type="EMBL" id="CP042433">
    <property type="protein sequence ID" value="QEC57224.1"/>
    <property type="molecule type" value="Genomic_DNA"/>
</dbReference>
<dbReference type="InterPro" id="IPR011990">
    <property type="entry name" value="TPR-like_helical_dom_sf"/>
</dbReference>